<evidence type="ECO:0000313" key="1">
    <source>
        <dbReference type="EMBL" id="AFZ56248.1"/>
    </source>
</evidence>
<name>K9ZAN5_ANACC</name>
<dbReference type="EMBL" id="CP003659">
    <property type="protein sequence ID" value="AFZ56248.1"/>
    <property type="molecule type" value="Genomic_DNA"/>
</dbReference>
<gene>
    <name evidence="1" type="ordered locus">Anacy_0658</name>
</gene>
<evidence type="ECO:0000313" key="2">
    <source>
        <dbReference type="Proteomes" id="UP000010474"/>
    </source>
</evidence>
<dbReference type="AlphaFoldDB" id="K9ZAN5"/>
<protein>
    <submittedName>
        <fullName evidence="1">Uncharacterized protein</fullName>
    </submittedName>
</protein>
<proteinExistence type="predicted"/>
<reference evidence="2" key="1">
    <citation type="journal article" date="2013" name="Proc. Natl. Acad. Sci. U.S.A.">
        <title>Improving the coverage of the cyanobacterial phylum using diversity-driven genome sequencing.</title>
        <authorList>
            <person name="Shih P.M."/>
            <person name="Wu D."/>
            <person name="Latifi A."/>
            <person name="Axen S.D."/>
            <person name="Fewer D.P."/>
            <person name="Talla E."/>
            <person name="Calteau A."/>
            <person name="Cai F."/>
            <person name="Tandeau de Marsac N."/>
            <person name="Rippka R."/>
            <person name="Herdman M."/>
            <person name="Sivonen K."/>
            <person name="Coursin T."/>
            <person name="Laurent T."/>
            <person name="Goodwin L."/>
            <person name="Nolan M."/>
            <person name="Davenport K.W."/>
            <person name="Han C.S."/>
            <person name="Rubin E.M."/>
            <person name="Eisen J.A."/>
            <person name="Woyke T."/>
            <person name="Gugger M."/>
            <person name="Kerfeld C.A."/>
        </authorList>
    </citation>
    <scope>NUCLEOTIDE SEQUENCE [LARGE SCALE GENOMIC DNA]</scope>
    <source>
        <strain evidence="2">ATCC 27899 / PCC 7122</strain>
    </source>
</reference>
<accession>K9ZAN5</accession>
<organism evidence="1 2">
    <name type="scientific">Anabaena cylindrica (strain ATCC 27899 / PCC 7122)</name>
    <dbReference type="NCBI Taxonomy" id="272123"/>
    <lineage>
        <taxon>Bacteria</taxon>
        <taxon>Bacillati</taxon>
        <taxon>Cyanobacteriota</taxon>
        <taxon>Cyanophyceae</taxon>
        <taxon>Nostocales</taxon>
        <taxon>Nostocaceae</taxon>
        <taxon>Anabaena</taxon>
    </lineage>
</organism>
<dbReference type="PATRIC" id="fig|272123.3.peg.719"/>
<keyword evidence="2" id="KW-1185">Reference proteome</keyword>
<dbReference type="HOGENOM" id="CLU_3323735_0_0_3"/>
<dbReference type="Proteomes" id="UP000010474">
    <property type="component" value="Chromosome"/>
</dbReference>
<dbReference type="KEGG" id="acy:Anacy_0658"/>
<sequence>MSFMDGVLLTLLNTAACLVLPKLLSVIFGTQDQGESAT</sequence>